<evidence type="ECO:0000313" key="2">
    <source>
        <dbReference type="Proteomes" id="UP000499080"/>
    </source>
</evidence>
<dbReference type="PANTHER" id="PTHR46880">
    <property type="entry name" value="RAS-ASSOCIATING DOMAIN-CONTAINING PROTEIN"/>
    <property type="match status" value="1"/>
</dbReference>
<dbReference type="EMBL" id="BGPR01000150">
    <property type="protein sequence ID" value="GBL99744.1"/>
    <property type="molecule type" value="Genomic_DNA"/>
</dbReference>
<protein>
    <submittedName>
        <fullName evidence="1">E3 SUMO-protein ligase KIAA1586</fullName>
    </submittedName>
</protein>
<keyword evidence="1" id="KW-0436">Ligase</keyword>
<dbReference type="AlphaFoldDB" id="A0A4Y2C8U0"/>
<reference evidence="1 2" key="1">
    <citation type="journal article" date="2019" name="Sci. Rep.">
        <title>Orb-weaving spider Araneus ventricosus genome elucidates the spidroin gene catalogue.</title>
        <authorList>
            <person name="Kono N."/>
            <person name="Nakamura H."/>
            <person name="Ohtoshi R."/>
            <person name="Moran D.A.P."/>
            <person name="Shinohara A."/>
            <person name="Yoshida Y."/>
            <person name="Fujiwara M."/>
            <person name="Mori M."/>
            <person name="Tomita M."/>
            <person name="Arakawa K."/>
        </authorList>
    </citation>
    <scope>NUCLEOTIDE SEQUENCE [LARGE SCALE GENOMIC DNA]</scope>
</reference>
<gene>
    <name evidence="1" type="primary">KIAA1586_0</name>
    <name evidence="1" type="ORF">AVEN_249772_1</name>
</gene>
<dbReference type="GO" id="GO:0016874">
    <property type="term" value="F:ligase activity"/>
    <property type="evidence" value="ECO:0007669"/>
    <property type="project" value="UniProtKB-KW"/>
</dbReference>
<comment type="caution">
    <text evidence="1">The sequence shown here is derived from an EMBL/GenBank/DDBJ whole genome shotgun (WGS) entry which is preliminary data.</text>
</comment>
<accession>A0A4Y2C8U0</accession>
<dbReference type="PANTHER" id="PTHR46880:SF5">
    <property type="entry name" value="DUF4371 DOMAIN-CONTAINING PROTEIN"/>
    <property type="match status" value="1"/>
</dbReference>
<proteinExistence type="predicted"/>
<dbReference type="OrthoDB" id="6604420at2759"/>
<name>A0A4Y2C8U0_ARAVE</name>
<sequence length="156" mass="17615">MSAKAKTETNEKVCDKMNESHLESTVKVFRSAYYLGKSDRPFSDHFQFLELQQLNGVDIVIGLHSRCSATEIINHVVDKMKKRSTHQILNIVGKISVLIDKSTNLGAKSALIVYLNCEISKKRPPNSLFLDLIELPDQTSATFAGLIELFKSKWFL</sequence>
<keyword evidence="2" id="KW-1185">Reference proteome</keyword>
<dbReference type="Proteomes" id="UP000499080">
    <property type="component" value="Unassembled WGS sequence"/>
</dbReference>
<organism evidence="1 2">
    <name type="scientific">Araneus ventricosus</name>
    <name type="common">Orbweaver spider</name>
    <name type="synonym">Epeira ventricosa</name>
    <dbReference type="NCBI Taxonomy" id="182803"/>
    <lineage>
        <taxon>Eukaryota</taxon>
        <taxon>Metazoa</taxon>
        <taxon>Ecdysozoa</taxon>
        <taxon>Arthropoda</taxon>
        <taxon>Chelicerata</taxon>
        <taxon>Arachnida</taxon>
        <taxon>Araneae</taxon>
        <taxon>Araneomorphae</taxon>
        <taxon>Entelegynae</taxon>
        <taxon>Araneoidea</taxon>
        <taxon>Araneidae</taxon>
        <taxon>Araneus</taxon>
    </lineage>
</organism>
<evidence type="ECO:0000313" key="1">
    <source>
        <dbReference type="EMBL" id="GBL99744.1"/>
    </source>
</evidence>